<gene>
    <name evidence="8" type="ORF">AALO_G00229270</name>
</gene>
<evidence type="ECO:0000256" key="4">
    <source>
        <dbReference type="ARBA" id="ARBA00022963"/>
    </source>
</evidence>
<organism evidence="8 9">
    <name type="scientific">Alosa alosa</name>
    <name type="common">allis shad</name>
    <dbReference type="NCBI Taxonomy" id="278164"/>
    <lineage>
        <taxon>Eukaryota</taxon>
        <taxon>Metazoa</taxon>
        <taxon>Chordata</taxon>
        <taxon>Craniata</taxon>
        <taxon>Vertebrata</taxon>
        <taxon>Euteleostomi</taxon>
        <taxon>Actinopterygii</taxon>
        <taxon>Neopterygii</taxon>
        <taxon>Teleostei</taxon>
        <taxon>Clupei</taxon>
        <taxon>Clupeiformes</taxon>
        <taxon>Clupeoidei</taxon>
        <taxon>Clupeidae</taxon>
        <taxon>Alosa</taxon>
    </lineage>
</organism>
<keyword evidence="5" id="KW-0119">Carbohydrate metabolism</keyword>
<accession>A0AAV6FTW4</accession>
<evidence type="ECO:0000256" key="1">
    <source>
        <dbReference type="ARBA" id="ARBA00000427"/>
    </source>
</evidence>
<evidence type="ECO:0000313" key="8">
    <source>
        <dbReference type="EMBL" id="KAG5266284.1"/>
    </source>
</evidence>
<evidence type="ECO:0000256" key="3">
    <source>
        <dbReference type="ARBA" id="ARBA00012733"/>
    </source>
</evidence>
<keyword evidence="9" id="KW-1185">Reference proteome</keyword>
<dbReference type="SUPFAM" id="SSF50939">
    <property type="entry name" value="Sialidases"/>
    <property type="match status" value="1"/>
</dbReference>
<evidence type="ECO:0000256" key="5">
    <source>
        <dbReference type="ARBA" id="ARBA00023277"/>
    </source>
</evidence>
<dbReference type="CDD" id="cd15482">
    <property type="entry name" value="Sialidase_non-viral"/>
    <property type="match status" value="1"/>
</dbReference>
<keyword evidence="4" id="KW-0442">Lipid degradation</keyword>
<dbReference type="EC" id="3.2.1.18" evidence="3"/>
<name>A0AAV6FTW4_9TELE</name>
<dbReference type="InterPro" id="IPR011040">
    <property type="entry name" value="Sialidase"/>
</dbReference>
<feature type="domain" description="Sialidase" evidence="7">
    <location>
        <begin position="37"/>
        <end position="367"/>
    </location>
</feature>
<dbReference type="GO" id="GO:0005737">
    <property type="term" value="C:cytoplasm"/>
    <property type="evidence" value="ECO:0007669"/>
    <property type="project" value="TreeGrafter"/>
</dbReference>
<keyword evidence="6" id="KW-0378">Hydrolase</keyword>
<dbReference type="PANTHER" id="PTHR10628:SF30">
    <property type="entry name" value="EXO-ALPHA-SIALIDASE"/>
    <property type="match status" value="1"/>
</dbReference>
<dbReference type="GO" id="GO:0006689">
    <property type="term" value="P:ganglioside catabolic process"/>
    <property type="evidence" value="ECO:0007669"/>
    <property type="project" value="TreeGrafter"/>
</dbReference>
<dbReference type="Gene3D" id="2.120.10.10">
    <property type="match status" value="1"/>
</dbReference>
<sequence>MADLKIDLLEPKDTLVFAHEDNDFRIPALLYVKEWKTFLAFAEKRTSTRDEHAISLVMRAATRQPNGSLQWSGSWMDLTKATKDGYRAMNPCPVFESTTGTLYLFFICAAGEIKEFQLRGGQTKLCYITCAESPLRDESWTQLTDLSDSAVGKNLEEFQTFAVGPGHGTQMESGRLLIPVYVKDFKDADTWLFDVFPLWYFWTMKSYALALYSDDRGQTWQVGEKMPVESGEFQMAEVTDHEGKGQLYCNARNTKAIRLTKTILRVEALSADAGVSFSPLTELALQERPKGCQGSVVSFPARELPAGEGASAQTALLFSHPTAGQDWDRLELGVHLRSSLQDHHPWGEPHIIHPGRSGYSDLARCEAEGRFACLMECAESEHHSPSLGTRRKITFQEFQLK</sequence>
<dbReference type="AlphaFoldDB" id="A0AAV6FTW4"/>
<evidence type="ECO:0000256" key="2">
    <source>
        <dbReference type="ARBA" id="ARBA00009348"/>
    </source>
</evidence>
<comment type="caution">
    <text evidence="8">The sequence shown here is derived from an EMBL/GenBank/DDBJ whole genome shotgun (WGS) entry which is preliminary data.</text>
</comment>
<dbReference type="EMBL" id="JADWDJ010000018">
    <property type="protein sequence ID" value="KAG5266284.1"/>
    <property type="molecule type" value="Genomic_DNA"/>
</dbReference>
<protein>
    <recommendedName>
        <fullName evidence="3">exo-alpha-sialidase</fullName>
        <ecNumber evidence="3">3.2.1.18</ecNumber>
    </recommendedName>
</protein>
<dbReference type="InterPro" id="IPR036278">
    <property type="entry name" value="Sialidase_sf"/>
</dbReference>
<keyword evidence="4" id="KW-0443">Lipid metabolism</keyword>
<dbReference type="GO" id="GO:0009313">
    <property type="term" value="P:oligosaccharide catabolic process"/>
    <property type="evidence" value="ECO:0007669"/>
    <property type="project" value="TreeGrafter"/>
</dbReference>
<evidence type="ECO:0000256" key="6">
    <source>
        <dbReference type="ARBA" id="ARBA00023295"/>
    </source>
</evidence>
<keyword evidence="6" id="KW-0326">Glycosidase</keyword>
<evidence type="ECO:0000259" key="7">
    <source>
        <dbReference type="Pfam" id="PF13088"/>
    </source>
</evidence>
<dbReference type="GO" id="GO:0016020">
    <property type="term" value="C:membrane"/>
    <property type="evidence" value="ECO:0007669"/>
    <property type="project" value="TreeGrafter"/>
</dbReference>
<proteinExistence type="inferred from homology"/>
<comment type="similarity">
    <text evidence="2">Belongs to the glycosyl hydrolase 33 family.</text>
</comment>
<dbReference type="Pfam" id="PF13088">
    <property type="entry name" value="BNR_2"/>
    <property type="match status" value="1"/>
</dbReference>
<dbReference type="PANTHER" id="PTHR10628">
    <property type="entry name" value="SIALIDASE"/>
    <property type="match status" value="1"/>
</dbReference>
<dbReference type="InterPro" id="IPR026856">
    <property type="entry name" value="Sialidase_fam"/>
</dbReference>
<evidence type="ECO:0000313" key="9">
    <source>
        <dbReference type="Proteomes" id="UP000823561"/>
    </source>
</evidence>
<dbReference type="Proteomes" id="UP000823561">
    <property type="component" value="Chromosome 18"/>
</dbReference>
<comment type="catalytic activity">
    <reaction evidence="1">
        <text>Hydrolysis of alpha-(2-&gt;3)-, alpha-(2-&gt;6)-, alpha-(2-&gt;8)- glycosidic linkages of terminal sialic acid residues in oligosaccharides, glycoproteins, glycolipids, colominic acid and synthetic substrates.</text>
        <dbReference type="EC" id="3.2.1.18"/>
    </reaction>
</comment>
<dbReference type="GO" id="GO:0004308">
    <property type="term" value="F:exo-alpha-sialidase activity"/>
    <property type="evidence" value="ECO:0007669"/>
    <property type="project" value="UniProtKB-EC"/>
</dbReference>
<reference evidence="8" key="1">
    <citation type="submission" date="2020-10" db="EMBL/GenBank/DDBJ databases">
        <title>Chromosome-scale genome assembly of the Allis shad, Alosa alosa.</title>
        <authorList>
            <person name="Margot Z."/>
            <person name="Christophe K."/>
            <person name="Cabau C."/>
            <person name="Louis A."/>
            <person name="Berthelot C."/>
            <person name="Parey E."/>
            <person name="Roest Crollius H."/>
            <person name="Montfort J."/>
            <person name="Robinson-Rechavi M."/>
            <person name="Bucao C."/>
            <person name="Bouchez O."/>
            <person name="Gislard M."/>
            <person name="Lluch J."/>
            <person name="Milhes M."/>
            <person name="Lampietro C."/>
            <person name="Lopez Roques C."/>
            <person name="Donnadieu C."/>
            <person name="Braasch I."/>
            <person name="Desvignes T."/>
            <person name="Postlethwait J."/>
            <person name="Bobe J."/>
            <person name="Guiguen Y."/>
        </authorList>
    </citation>
    <scope>NUCLEOTIDE SEQUENCE</scope>
    <source>
        <strain evidence="8">M-15738</strain>
        <tissue evidence="8">Blood</tissue>
    </source>
</reference>